<evidence type="ECO:0000313" key="3">
    <source>
        <dbReference type="Proteomes" id="UP000295221"/>
    </source>
</evidence>
<feature type="chain" id="PRO_5020490316" description="Lipocalin-like protein" evidence="1">
    <location>
        <begin position="18"/>
        <end position="282"/>
    </location>
</feature>
<dbReference type="Proteomes" id="UP000295221">
    <property type="component" value="Unassembled WGS sequence"/>
</dbReference>
<keyword evidence="1" id="KW-0732">Signal</keyword>
<evidence type="ECO:0000313" key="2">
    <source>
        <dbReference type="EMBL" id="TCO01944.1"/>
    </source>
</evidence>
<keyword evidence="3" id="KW-1185">Reference proteome</keyword>
<evidence type="ECO:0008006" key="4">
    <source>
        <dbReference type="Google" id="ProtNLM"/>
    </source>
</evidence>
<dbReference type="AlphaFoldDB" id="A0A4V2RUV6"/>
<proteinExistence type="predicted"/>
<name>A0A4V2RUV6_9BACT</name>
<reference evidence="2 3" key="1">
    <citation type="submission" date="2019-03" db="EMBL/GenBank/DDBJ databases">
        <title>Genomic Encyclopedia of Type Strains, Phase IV (KMG-IV): sequencing the most valuable type-strain genomes for metagenomic binning, comparative biology and taxonomic classification.</title>
        <authorList>
            <person name="Goeker M."/>
        </authorList>
    </citation>
    <scope>NUCLEOTIDE SEQUENCE [LARGE SCALE GENOMIC DNA]</scope>
    <source>
        <strain evidence="2 3">DSM 24179</strain>
    </source>
</reference>
<gene>
    <name evidence="2" type="ORF">EV194_1297</name>
</gene>
<accession>A0A4V2RUV6</accession>
<organism evidence="2 3">
    <name type="scientific">Natronoflexus pectinivorans</name>
    <dbReference type="NCBI Taxonomy" id="682526"/>
    <lineage>
        <taxon>Bacteria</taxon>
        <taxon>Pseudomonadati</taxon>
        <taxon>Bacteroidota</taxon>
        <taxon>Bacteroidia</taxon>
        <taxon>Marinilabiliales</taxon>
        <taxon>Marinilabiliaceae</taxon>
        <taxon>Natronoflexus</taxon>
    </lineage>
</organism>
<dbReference type="RefSeq" id="WP_132435663.1">
    <property type="nucleotide sequence ID" value="NZ_SLWK01000029.1"/>
</dbReference>
<protein>
    <recommendedName>
        <fullName evidence="4">Lipocalin-like protein</fullName>
    </recommendedName>
</protein>
<evidence type="ECO:0000256" key="1">
    <source>
        <dbReference type="SAM" id="SignalP"/>
    </source>
</evidence>
<sequence length="282" mass="33426">MKNLFVIILLTSFGLNAQVLEESSLYGKWRNTRNYLYYEFRTDSLVISWFNPFETSKVVNWKLSNDTLMRDNQSYKVNIKNDTLTLDFDFSFVKIRHSEEYKKKFTGQWINELGTEIVEFANDSILYNAINSRLIHDKWKLKDGRVFFLAEGELNWIEVTKIDKDSLIFGKPHPMSFSRLENKKSINIRKLKNTLVGNNYILEGSHGNVKLNFTEKFVTFNEHEFEWQIITRGNKVFIRIDQILLKIDNLNKDYIDISVFELFGNESGYHLVSRDIKMIKNR</sequence>
<comment type="caution">
    <text evidence="2">The sequence shown here is derived from an EMBL/GenBank/DDBJ whole genome shotgun (WGS) entry which is preliminary data.</text>
</comment>
<feature type="signal peptide" evidence="1">
    <location>
        <begin position="1"/>
        <end position="17"/>
    </location>
</feature>
<dbReference type="EMBL" id="SLWK01000029">
    <property type="protein sequence ID" value="TCO01944.1"/>
    <property type="molecule type" value="Genomic_DNA"/>
</dbReference>